<dbReference type="OrthoDB" id="3214446at2759"/>
<evidence type="ECO:0000313" key="1">
    <source>
        <dbReference type="EMBL" id="KIO29357.1"/>
    </source>
</evidence>
<protein>
    <recommendedName>
        <fullName evidence="3">Retrotransposon gag domain-containing protein</fullName>
    </recommendedName>
</protein>
<evidence type="ECO:0000313" key="2">
    <source>
        <dbReference type="Proteomes" id="UP000054248"/>
    </source>
</evidence>
<proteinExistence type="predicted"/>
<dbReference type="HOGENOM" id="CLU_1321756_0_0_1"/>
<dbReference type="EMBL" id="KN822984">
    <property type="protein sequence ID" value="KIO29357.1"/>
    <property type="molecule type" value="Genomic_DNA"/>
</dbReference>
<reference evidence="1 2" key="1">
    <citation type="submission" date="2014-04" db="EMBL/GenBank/DDBJ databases">
        <authorList>
            <consortium name="DOE Joint Genome Institute"/>
            <person name="Kuo A."/>
            <person name="Girlanda M."/>
            <person name="Perotto S."/>
            <person name="Kohler A."/>
            <person name="Nagy L.G."/>
            <person name="Floudas D."/>
            <person name="Copeland A."/>
            <person name="Barry K.W."/>
            <person name="Cichocki N."/>
            <person name="Veneault-Fourrey C."/>
            <person name="LaButti K."/>
            <person name="Lindquist E.A."/>
            <person name="Lipzen A."/>
            <person name="Lundell T."/>
            <person name="Morin E."/>
            <person name="Murat C."/>
            <person name="Sun H."/>
            <person name="Tunlid A."/>
            <person name="Henrissat B."/>
            <person name="Grigoriev I.V."/>
            <person name="Hibbett D.S."/>
            <person name="Martin F."/>
            <person name="Nordberg H.P."/>
            <person name="Cantor M.N."/>
            <person name="Hua S.X."/>
        </authorList>
    </citation>
    <scope>NUCLEOTIDE SEQUENCE [LARGE SCALE GENOMIC DNA]</scope>
    <source>
        <strain evidence="1 2">MUT 4182</strain>
    </source>
</reference>
<keyword evidence="2" id="KW-1185">Reference proteome</keyword>
<accession>A0A0C3M6V3</accession>
<dbReference type="Proteomes" id="UP000054248">
    <property type="component" value="Unassembled WGS sequence"/>
</dbReference>
<name>A0A0C3M6V3_9AGAM</name>
<evidence type="ECO:0008006" key="3">
    <source>
        <dbReference type="Google" id="ProtNLM"/>
    </source>
</evidence>
<dbReference type="AlphaFoldDB" id="A0A0C3M6V3"/>
<sequence>MCIGEYITFTGGNAEEAEEFIVAVKRRAYSKGKHTDNVWIAHFVSVCFEKKALRWYESLDDETQNNWKLLKRAILEEYKETSLPPSIIPTPASALESSDKGPIPAAASPFRIGRIRVECDSNELRGYISNTFHRVYWCSVSPNQSTAATFEFDALARTIKFQASLWELEATACTLDNRVYLAKNHKRFATHYSEDYYKPATLYFETLS</sequence>
<organism evidence="1 2">
    <name type="scientific">Tulasnella calospora MUT 4182</name>
    <dbReference type="NCBI Taxonomy" id="1051891"/>
    <lineage>
        <taxon>Eukaryota</taxon>
        <taxon>Fungi</taxon>
        <taxon>Dikarya</taxon>
        <taxon>Basidiomycota</taxon>
        <taxon>Agaricomycotina</taxon>
        <taxon>Agaricomycetes</taxon>
        <taxon>Cantharellales</taxon>
        <taxon>Tulasnellaceae</taxon>
        <taxon>Tulasnella</taxon>
    </lineage>
</organism>
<gene>
    <name evidence="1" type="ORF">M407DRAFT_21583</name>
</gene>
<reference evidence="2" key="2">
    <citation type="submission" date="2015-01" db="EMBL/GenBank/DDBJ databases">
        <title>Evolutionary Origins and Diversification of the Mycorrhizal Mutualists.</title>
        <authorList>
            <consortium name="DOE Joint Genome Institute"/>
            <consortium name="Mycorrhizal Genomics Consortium"/>
            <person name="Kohler A."/>
            <person name="Kuo A."/>
            <person name="Nagy L.G."/>
            <person name="Floudas D."/>
            <person name="Copeland A."/>
            <person name="Barry K.W."/>
            <person name="Cichocki N."/>
            <person name="Veneault-Fourrey C."/>
            <person name="LaButti K."/>
            <person name="Lindquist E.A."/>
            <person name="Lipzen A."/>
            <person name="Lundell T."/>
            <person name="Morin E."/>
            <person name="Murat C."/>
            <person name="Riley R."/>
            <person name="Ohm R."/>
            <person name="Sun H."/>
            <person name="Tunlid A."/>
            <person name="Henrissat B."/>
            <person name="Grigoriev I.V."/>
            <person name="Hibbett D.S."/>
            <person name="Martin F."/>
        </authorList>
    </citation>
    <scope>NUCLEOTIDE SEQUENCE [LARGE SCALE GENOMIC DNA]</scope>
    <source>
        <strain evidence="2">MUT 4182</strain>
    </source>
</reference>